<evidence type="ECO:0000313" key="2">
    <source>
        <dbReference type="EMBL" id="TFW29052.1"/>
    </source>
</evidence>
<dbReference type="InterPro" id="IPR002734">
    <property type="entry name" value="RibDG_C"/>
</dbReference>
<accession>A0A4Y9SQK3</accession>
<evidence type="ECO:0000313" key="3">
    <source>
        <dbReference type="Proteomes" id="UP000297729"/>
    </source>
</evidence>
<sequence length="216" mass="23558">MSKLKVRSFTLSLDGYGAGPNQTLENPMGEGARGLHQWFMGTRTFQRMMGDASKGTEGPDEDFAAQGFENVGAWILGRNMFGPVRGAWPDDSWKGWWGDEPPYHVPVFVLTHHPRPPLEMKGGTTFHFVTDGIESAYAQARQAANGKDVRLGGGVATIRQYLQAGLVDEMHLAISPVLLGRGESLLAGLDLPRMGFSVAEHVQTPSATHVVLRKQS</sequence>
<evidence type="ECO:0000259" key="1">
    <source>
        <dbReference type="Pfam" id="PF01872"/>
    </source>
</evidence>
<dbReference type="SUPFAM" id="SSF53597">
    <property type="entry name" value="Dihydrofolate reductase-like"/>
    <property type="match status" value="1"/>
</dbReference>
<dbReference type="AlphaFoldDB" id="A0A4Y9SQK3"/>
<dbReference type="Gene3D" id="3.40.430.10">
    <property type="entry name" value="Dihydrofolate Reductase, subunit A"/>
    <property type="match status" value="1"/>
</dbReference>
<dbReference type="OrthoDB" id="2313602at2"/>
<dbReference type="Pfam" id="PF01872">
    <property type="entry name" value="RibD_C"/>
    <property type="match status" value="1"/>
</dbReference>
<dbReference type="EMBL" id="SPVG01000042">
    <property type="protein sequence ID" value="TFW29052.1"/>
    <property type="molecule type" value="Genomic_DNA"/>
</dbReference>
<reference evidence="2 3" key="1">
    <citation type="submission" date="2019-03" db="EMBL/GenBank/DDBJ databases">
        <title>Draft Genome Sequence of Duganella callidus sp. nov., a Novel Duganella Species Isolated from Cultivated Soil.</title>
        <authorList>
            <person name="Raths R."/>
            <person name="Peta V."/>
            <person name="Bucking H."/>
        </authorList>
    </citation>
    <scope>NUCLEOTIDE SEQUENCE [LARGE SCALE GENOMIC DNA]</scope>
    <source>
        <strain evidence="2 3">DN04</strain>
    </source>
</reference>
<dbReference type="GO" id="GO:0008703">
    <property type="term" value="F:5-amino-6-(5-phosphoribosylamino)uracil reductase activity"/>
    <property type="evidence" value="ECO:0007669"/>
    <property type="project" value="InterPro"/>
</dbReference>
<name>A0A4Y9SQK3_9BURK</name>
<organism evidence="2 3">
    <name type="scientific">Duganella callida</name>
    <dbReference type="NCBI Taxonomy" id="2561932"/>
    <lineage>
        <taxon>Bacteria</taxon>
        <taxon>Pseudomonadati</taxon>
        <taxon>Pseudomonadota</taxon>
        <taxon>Betaproteobacteria</taxon>
        <taxon>Burkholderiales</taxon>
        <taxon>Oxalobacteraceae</taxon>
        <taxon>Telluria group</taxon>
        <taxon>Duganella</taxon>
    </lineage>
</organism>
<keyword evidence="3" id="KW-1185">Reference proteome</keyword>
<dbReference type="InterPro" id="IPR050765">
    <property type="entry name" value="Riboflavin_Biosynth_HTPR"/>
</dbReference>
<dbReference type="RefSeq" id="WP_135200418.1">
    <property type="nucleotide sequence ID" value="NZ_SPVG01000042.1"/>
</dbReference>
<dbReference type="GO" id="GO:0009231">
    <property type="term" value="P:riboflavin biosynthetic process"/>
    <property type="evidence" value="ECO:0007669"/>
    <property type="project" value="InterPro"/>
</dbReference>
<protein>
    <submittedName>
        <fullName evidence="2">Dihydrofolate reductase</fullName>
    </submittedName>
</protein>
<dbReference type="PANTHER" id="PTHR38011:SF12">
    <property type="entry name" value="BIFUNCTIONAL DEAMINASE-REDUCTASE DOMAIN PROTEIN"/>
    <property type="match status" value="1"/>
</dbReference>
<dbReference type="Proteomes" id="UP000297729">
    <property type="component" value="Unassembled WGS sequence"/>
</dbReference>
<feature type="domain" description="Bacterial bifunctional deaminase-reductase C-terminal" evidence="1">
    <location>
        <begin position="9"/>
        <end position="197"/>
    </location>
</feature>
<proteinExistence type="predicted"/>
<gene>
    <name evidence="2" type="ORF">E4L98_04705</name>
</gene>
<dbReference type="InterPro" id="IPR024072">
    <property type="entry name" value="DHFR-like_dom_sf"/>
</dbReference>
<dbReference type="PANTHER" id="PTHR38011">
    <property type="entry name" value="DIHYDROFOLATE REDUCTASE FAMILY PROTEIN (AFU_ORTHOLOGUE AFUA_8G06820)"/>
    <property type="match status" value="1"/>
</dbReference>
<comment type="caution">
    <text evidence="2">The sequence shown here is derived from an EMBL/GenBank/DDBJ whole genome shotgun (WGS) entry which is preliminary data.</text>
</comment>